<evidence type="ECO:0000313" key="3">
    <source>
        <dbReference type="Proteomes" id="UP000567179"/>
    </source>
</evidence>
<feature type="compositionally biased region" description="Basic residues" evidence="1">
    <location>
        <begin position="65"/>
        <end position="75"/>
    </location>
</feature>
<feature type="compositionally biased region" description="Polar residues" evidence="1">
    <location>
        <begin position="84"/>
        <end position="95"/>
    </location>
</feature>
<dbReference type="EMBL" id="JAACJJ010000029">
    <property type="protein sequence ID" value="KAF5319513.1"/>
    <property type="molecule type" value="Genomic_DNA"/>
</dbReference>
<name>A0A8H5F167_9AGAR</name>
<accession>A0A8H5F167</accession>
<keyword evidence="3" id="KW-1185">Reference proteome</keyword>
<evidence type="ECO:0000313" key="2">
    <source>
        <dbReference type="EMBL" id="KAF5319513.1"/>
    </source>
</evidence>
<proteinExistence type="predicted"/>
<protein>
    <submittedName>
        <fullName evidence="2">Uncharacterized protein</fullName>
    </submittedName>
</protein>
<feature type="region of interest" description="Disordered" evidence="1">
    <location>
        <begin position="61"/>
        <end position="95"/>
    </location>
</feature>
<dbReference type="AlphaFoldDB" id="A0A8H5F167"/>
<evidence type="ECO:0000256" key="1">
    <source>
        <dbReference type="SAM" id="MobiDB-lite"/>
    </source>
</evidence>
<dbReference type="Proteomes" id="UP000567179">
    <property type="component" value="Unassembled WGS sequence"/>
</dbReference>
<comment type="caution">
    <text evidence="2">The sequence shown here is derived from an EMBL/GenBank/DDBJ whole genome shotgun (WGS) entry which is preliminary data.</text>
</comment>
<organism evidence="2 3">
    <name type="scientific">Psilocybe cf. subviscida</name>
    <dbReference type="NCBI Taxonomy" id="2480587"/>
    <lineage>
        <taxon>Eukaryota</taxon>
        <taxon>Fungi</taxon>
        <taxon>Dikarya</taxon>
        <taxon>Basidiomycota</taxon>
        <taxon>Agaricomycotina</taxon>
        <taxon>Agaricomycetes</taxon>
        <taxon>Agaricomycetidae</taxon>
        <taxon>Agaricales</taxon>
        <taxon>Agaricineae</taxon>
        <taxon>Strophariaceae</taxon>
        <taxon>Psilocybe</taxon>
    </lineage>
</organism>
<reference evidence="2 3" key="1">
    <citation type="journal article" date="2020" name="ISME J.">
        <title>Uncovering the hidden diversity of litter-decomposition mechanisms in mushroom-forming fungi.</title>
        <authorList>
            <person name="Floudas D."/>
            <person name="Bentzer J."/>
            <person name="Ahren D."/>
            <person name="Johansson T."/>
            <person name="Persson P."/>
            <person name="Tunlid A."/>
        </authorList>
    </citation>
    <scope>NUCLEOTIDE SEQUENCE [LARGE SCALE GENOMIC DNA]</scope>
    <source>
        <strain evidence="2 3">CBS 101986</strain>
    </source>
</reference>
<gene>
    <name evidence="2" type="ORF">D9619_008746</name>
</gene>
<sequence length="232" mass="25853">MSKSELQAMRRDCDVELSFYCLKKAPKDEAGITTKLKACGSCGLSAEHLLFESVPKGRLAEAQRGLRRGKRGKGRPPHDEDNRTVSSDPTVSVNTEPCDVRETARLLAMGDAWNHAGDLEIPDSATEKWEDVLQHLDDIGCVSIPLAIVMLLHPLQSELLVFPIDPAALQAAGAREDFASQIHPRRTLMNRDIANRLKYGVVSFFVALIYHLHWQPSKRRDTSTFSFGFKAQ</sequence>